<evidence type="ECO:0000313" key="2">
    <source>
        <dbReference type="Proteomes" id="UP001164539"/>
    </source>
</evidence>
<dbReference type="EMBL" id="CM051398">
    <property type="protein sequence ID" value="KAJ4719202.1"/>
    <property type="molecule type" value="Genomic_DNA"/>
</dbReference>
<keyword evidence="2" id="KW-1185">Reference proteome</keyword>
<sequence length="889" mass="99279">MLNFITCIEMMEVKRKEQAFFASLILFMLVCSSSSELGEEVKNNGTSTAEELVHVGVILDMRSWSGRTSHSCISMAISDFYALNTHYKTRVVLHSRDTEGDPLRALSAALNLMQNVDLIAIISTELSTEGQIFAELGSRAKIPIISLFSNIPSFHHSYSIRIDQDEASQAQGIADVITAFGWKEAILIYEDNTLGRDIFPYMLDSLQKSVIHISQMIAIPTSSTDDEIVEKLSLLMAFQTKVFVVHLSHSLASGFFLNAKKLGMMTKGYAWIVTETTVNFLHSMDSSVVESMEGVLGMKHYIPASRELYNFTLRWRMKMFNDHPNAEVLELDVHGILAYDTVWTLAKAAEKLKTEISESEDRNTKLKLFDLATIQSSEKGLIFYKEIRNCRFKGLSGDFQITNGKLISRAFEIVNVIGKGRGGLRGVGFWTPATGITKEMKSLIQTDSSLPNDLETIIWPGGSAATPRDSGKKLRIGVPVKTGFIELVNVVHDSQTNATTIDGFCIDVFKTALDSLTYEVPYEFIPIENANGSYNDLVYQVYLQKFDAVVGDTTITANRSLYVDFTLPYTDMGIGMIVPTEQNNNMWIFLKPLKADLWLTTAVFFVLTGFIIWIIEQPINDEFQGSRAQQIGTMFWYSFSTLVFAQREKLLSNLSKFIVIVWVFVVLILSSSYTATLSSMLTLQQIQLAGLKDSYIGYHFGSLMGAGAISNLHFDDSRLKRYKSVEEYANALSKGSKNGGVSAIIDEIPYINIFLAKYSAHYAMIGPIYPASNGFGFVFQRGSPLVHGISRAIAKLREEGTLKKMEDKWFNSGNIDQSSFMYEDFASNPSTLSLKNFGGLFLITLISSTLALVLFFVLKVYNNKLDAAGGWAFLKDHLVEIVHRIKNAV</sequence>
<reference evidence="1 2" key="1">
    <citation type="journal article" date="2023" name="Science">
        <title>Complex scaffold remodeling in plant triterpene biosynthesis.</title>
        <authorList>
            <person name="De La Pena R."/>
            <person name="Hodgson H."/>
            <person name="Liu J.C."/>
            <person name="Stephenson M.J."/>
            <person name="Martin A.C."/>
            <person name="Owen C."/>
            <person name="Harkess A."/>
            <person name="Leebens-Mack J."/>
            <person name="Jimenez L.E."/>
            <person name="Osbourn A."/>
            <person name="Sattely E.S."/>
        </authorList>
    </citation>
    <scope>NUCLEOTIDE SEQUENCE [LARGE SCALE GENOMIC DNA]</scope>
    <source>
        <strain evidence="2">cv. JPN11</strain>
        <tissue evidence="1">Leaf</tissue>
    </source>
</reference>
<name>A0ACC1Y7G1_MELAZ</name>
<accession>A0ACC1Y7G1</accession>
<dbReference type="Proteomes" id="UP001164539">
    <property type="component" value="Chromosome 5"/>
</dbReference>
<organism evidence="1 2">
    <name type="scientific">Melia azedarach</name>
    <name type="common">Chinaberry tree</name>
    <dbReference type="NCBI Taxonomy" id="155640"/>
    <lineage>
        <taxon>Eukaryota</taxon>
        <taxon>Viridiplantae</taxon>
        <taxon>Streptophyta</taxon>
        <taxon>Embryophyta</taxon>
        <taxon>Tracheophyta</taxon>
        <taxon>Spermatophyta</taxon>
        <taxon>Magnoliopsida</taxon>
        <taxon>eudicotyledons</taxon>
        <taxon>Gunneridae</taxon>
        <taxon>Pentapetalae</taxon>
        <taxon>rosids</taxon>
        <taxon>malvids</taxon>
        <taxon>Sapindales</taxon>
        <taxon>Meliaceae</taxon>
        <taxon>Melia</taxon>
    </lineage>
</organism>
<evidence type="ECO:0000313" key="1">
    <source>
        <dbReference type="EMBL" id="KAJ4719202.1"/>
    </source>
</evidence>
<comment type="caution">
    <text evidence="1">The sequence shown here is derived from an EMBL/GenBank/DDBJ whole genome shotgun (WGS) entry which is preliminary data.</text>
</comment>
<keyword evidence="1" id="KW-0675">Receptor</keyword>
<proteinExistence type="predicted"/>
<gene>
    <name evidence="1" type="ORF">OWV82_010813</name>
</gene>
<protein>
    <submittedName>
        <fullName evidence="1">Glutamate receptor</fullName>
    </submittedName>
</protein>